<evidence type="ECO:0000313" key="2">
    <source>
        <dbReference type="EMBL" id="MFD1550235.1"/>
    </source>
</evidence>
<evidence type="ECO:0000256" key="1">
    <source>
        <dbReference type="SAM" id="Phobius"/>
    </source>
</evidence>
<proteinExistence type="predicted"/>
<comment type="caution">
    <text evidence="2">The sequence shown here is derived from an EMBL/GenBank/DDBJ whole genome shotgun (WGS) entry which is preliminary data.</text>
</comment>
<dbReference type="Proteomes" id="UP001597195">
    <property type="component" value="Unassembled WGS sequence"/>
</dbReference>
<dbReference type="EMBL" id="JBHTOM010000020">
    <property type="protein sequence ID" value="MFD1550235.1"/>
    <property type="molecule type" value="Genomic_DNA"/>
</dbReference>
<feature type="transmembrane region" description="Helical" evidence="1">
    <location>
        <begin position="12"/>
        <end position="32"/>
    </location>
</feature>
<sequence>MLKQPRRGDHNGWLLPDALLALGIVALTIGLARQTLTVTQYGERVRTTQLQQARDRRDRALLDWAANQ</sequence>
<reference evidence="3" key="1">
    <citation type="journal article" date="2019" name="Int. J. Syst. Evol. Microbiol.">
        <title>The Global Catalogue of Microorganisms (GCM) 10K type strain sequencing project: providing services to taxonomists for standard genome sequencing and annotation.</title>
        <authorList>
            <consortium name="The Broad Institute Genomics Platform"/>
            <consortium name="The Broad Institute Genome Sequencing Center for Infectious Disease"/>
            <person name="Wu L."/>
            <person name="Ma J."/>
        </authorList>
    </citation>
    <scope>NUCLEOTIDE SEQUENCE [LARGE SCALE GENOMIC DNA]</scope>
    <source>
        <strain evidence="3">CCM 8906</strain>
    </source>
</reference>
<dbReference type="RefSeq" id="WP_125701941.1">
    <property type="nucleotide sequence ID" value="NZ_JBHTOM010000020.1"/>
</dbReference>
<keyword evidence="1" id="KW-1133">Transmembrane helix</keyword>
<accession>A0ABW4H6E3</accession>
<name>A0ABW4H6E3_9LACO</name>
<keyword evidence="1" id="KW-0812">Transmembrane</keyword>
<gene>
    <name evidence="2" type="ORF">ACFQ5T_11140</name>
</gene>
<keyword evidence="1" id="KW-0472">Membrane</keyword>
<evidence type="ECO:0000313" key="3">
    <source>
        <dbReference type="Proteomes" id="UP001597195"/>
    </source>
</evidence>
<organism evidence="2 3">
    <name type="scientific">Levilactobacillus fuyuanensis</name>
    <dbReference type="NCBI Taxonomy" id="2486022"/>
    <lineage>
        <taxon>Bacteria</taxon>
        <taxon>Bacillati</taxon>
        <taxon>Bacillota</taxon>
        <taxon>Bacilli</taxon>
        <taxon>Lactobacillales</taxon>
        <taxon>Lactobacillaceae</taxon>
        <taxon>Levilactobacillus</taxon>
    </lineage>
</organism>
<protein>
    <submittedName>
        <fullName evidence="2">Uncharacterized protein</fullName>
    </submittedName>
</protein>
<keyword evidence="3" id="KW-1185">Reference proteome</keyword>